<dbReference type="OrthoDB" id="4937900at2759"/>
<evidence type="ECO:0000313" key="7">
    <source>
        <dbReference type="EMBL" id="CAG8414460.1"/>
    </source>
</evidence>
<reference evidence="7" key="1">
    <citation type="submission" date="2021-07" db="EMBL/GenBank/DDBJ databases">
        <authorList>
            <person name="Branca A.L. A."/>
        </authorList>
    </citation>
    <scope>NUCLEOTIDE SEQUENCE</scope>
</reference>
<keyword evidence="1" id="KW-0805">Transcription regulation</keyword>
<dbReference type="InterPro" id="IPR001138">
    <property type="entry name" value="Zn2Cys6_DnaBD"/>
</dbReference>
<dbReference type="EMBL" id="CAJVPG010000474">
    <property type="protein sequence ID" value="CAG8431791.1"/>
    <property type="molecule type" value="Genomic_DNA"/>
</dbReference>
<feature type="domain" description="Zn(2)-C6 fungal-type" evidence="6">
    <location>
        <begin position="18"/>
        <end position="48"/>
    </location>
</feature>
<evidence type="ECO:0000256" key="3">
    <source>
        <dbReference type="ARBA" id="ARBA00023163"/>
    </source>
</evidence>
<evidence type="ECO:0000256" key="2">
    <source>
        <dbReference type="ARBA" id="ARBA00023125"/>
    </source>
</evidence>
<dbReference type="EMBL" id="CAJVPA010000227">
    <property type="protein sequence ID" value="CAG8414460.1"/>
    <property type="molecule type" value="Genomic_DNA"/>
</dbReference>
<sequence>MSCKSLMTRKSHRKSRHGCKECKRRRVKCDESRPSCAICQRRASSCTYDSSSSYIWLGEESSEDIQPAPLDFGQELNYLFATTSKTQGFQKSHNENESPRAPEVLNLSDLRLMIHWSKQTHLSFARDEATRNTWQFVVPEEALSHRFLMHGLLAISALELASHGDDFARSQYVETAVMHQNESLKVFRGLLSQINRVNAKAIFAFSSILVVYSFGFLHLEKIDSPSMTIEDLYHILMLCRGIQQVIASSKCSILDSNFGSILEYNPVKYPWRLTVDGESALHQLCDANITFGANVAGHDTEVYDEAINSLGEALNATFQDHIPRNVVSRWAIKLPQAFLCHLQRREPMALAILGVFCVVLHRLRSVWYFQEWGETIMKLIWQTLDSEWRILVNWGMLEVFGELHLDAGVE</sequence>
<evidence type="ECO:0000259" key="6">
    <source>
        <dbReference type="PROSITE" id="PS50048"/>
    </source>
</evidence>
<name>A0A9W4NTF4_9EURO</name>
<keyword evidence="5" id="KW-1133">Transmembrane helix</keyword>
<dbReference type="InterPro" id="IPR036864">
    <property type="entry name" value="Zn2-C6_fun-type_DNA-bd_sf"/>
</dbReference>
<dbReference type="GO" id="GO:0001228">
    <property type="term" value="F:DNA-binding transcription activator activity, RNA polymerase II-specific"/>
    <property type="evidence" value="ECO:0007669"/>
    <property type="project" value="TreeGrafter"/>
</dbReference>
<feature type="transmembrane region" description="Helical" evidence="5">
    <location>
        <begin position="201"/>
        <end position="219"/>
    </location>
</feature>
<keyword evidence="5" id="KW-0472">Membrane</keyword>
<organism evidence="7 9">
    <name type="scientific">Penicillium salamii</name>
    <dbReference type="NCBI Taxonomy" id="1612424"/>
    <lineage>
        <taxon>Eukaryota</taxon>
        <taxon>Fungi</taxon>
        <taxon>Dikarya</taxon>
        <taxon>Ascomycota</taxon>
        <taxon>Pezizomycotina</taxon>
        <taxon>Eurotiomycetes</taxon>
        <taxon>Eurotiomycetidae</taxon>
        <taxon>Eurotiales</taxon>
        <taxon>Aspergillaceae</taxon>
        <taxon>Penicillium</taxon>
    </lineage>
</organism>
<dbReference type="GO" id="GO:0003677">
    <property type="term" value="F:DNA binding"/>
    <property type="evidence" value="ECO:0007669"/>
    <property type="project" value="UniProtKB-KW"/>
</dbReference>
<protein>
    <recommendedName>
        <fullName evidence="6">Zn(2)-C6 fungal-type domain-containing protein</fullName>
    </recommendedName>
</protein>
<dbReference type="PANTHER" id="PTHR47784:SF5">
    <property type="entry name" value="STEROL UPTAKE CONTROL PROTEIN 2"/>
    <property type="match status" value="1"/>
</dbReference>
<dbReference type="AlphaFoldDB" id="A0A9W4NTF4"/>
<keyword evidence="4" id="KW-0539">Nucleus</keyword>
<dbReference type="Pfam" id="PF00172">
    <property type="entry name" value="Zn_clus"/>
    <property type="match status" value="1"/>
</dbReference>
<dbReference type="GO" id="GO:0008270">
    <property type="term" value="F:zinc ion binding"/>
    <property type="evidence" value="ECO:0007669"/>
    <property type="project" value="InterPro"/>
</dbReference>
<keyword evidence="5" id="KW-0812">Transmembrane</keyword>
<dbReference type="SMART" id="SM00066">
    <property type="entry name" value="GAL4"/>
    <property type="match status" value="1"/>
</dbReference>
<dbReference type="SUPFAM" id="SSF57701">
    <property type="entry name" value="Zn2/Cys6 DNA-binding domain"/>
    <property type="match status" value="1"/>
</dbReference>
<dbReference type="PROSITE" id="PS00463">
    <property type="entry name" value="ZN2_CY6_FUNGAL_1"/>
    <property type="match status" value="1"/>
</dbReference>
<dbReference type="Proteomes" id="UP001152649">
    <property type="component" value="Unassembled WGS sequence"/>
</dbReference>
<evidence type="ECO:0000313" key="8">
    <source>
        <dbReference type="EMBL" id="CAG8431791.1"/>
    </source>
</evidence>
<dbReference type="Gene3D" id="4.10.240.10">
    <property type="entry name" value="Zn(2)-C6 fungal-type DNA-binding domain"/>
    <property type="match status" value="1"/>
</dbReference>
<accession>A0A9W4NTF4</accession>
<evidence type="ECO:0000313" key="9">
    <source>
        <dbReference type="Proteomes" id="UP001152646"/>
    </source>
</evidence>
<dbReference type="PROSITE" id="PS50048">
    <property type="entry name" value="ZN2_CY6_FUNGAL_2"/>
    <property type="match status" value="1"/>
</dbReference>
<proteinExistence type="predicted"/>
<keyword evidence="2" id="KW-0238">DNA-binding</keyword>
<evidence type="ECO:0000313" key="10">
    <source>
        <dbReference type="Proteomes" id="UP001152649"/>
    </source>
</evidence>
<evidence type="ECO:0000256" key="5">
    <source>
        <dbReference type="SAM" id="Phobius"/>
    </source>
</evidence>
<gene>
    <name evidence="8" type="ORF">PSALAMII_LOCUS11637</name>
    <name evidence="7" type="ORF">PSALAMII_LOCUS9541</name>
</gene>
<dbReference type="Proteomes" id="UP001152646">
    <property type="component" value="Unassembled WGS sequence"/>
</dbReference>
<keyword evidence="3" id="KW-0804">Transcription</keyword>
<evidence type="ECO:0000256" key="4">
    <source>
        <dbReference type="ARBA" id="ARBA00023242"/>
    </source>
</evidence>
<dbReference type="PANTHER" id="PTHR47784">
    <property type="entry name" value="STEROL UPTAKE CONTROL PROTEIN 2"/>
    <property type="match status" value="1"/>
</dbReference>
<evidence type="ECO:0000256" key="1">
    <source>
        <dbReference type="ARBA" id="ARBA00023015"/>
    </source>
</evidence>
<comment type="caution">
    <text evidence="7">The sequence shown here is derived from an EMBL/GenBank/DDBJ whole genome shotgun (WGS) entry which is preliminary data.</text>
</comment>
<dbReference type="CDD" id="cd00067">
    <property type="entry name" value="GAL4"/>
    <property type="match status" value="1"/>
</dbReference>
<keyword evidence="10" id="KW-1185">Reference proteome</keyword>
<dbReference type="InterPro" id="IPR053157">
    <property type="entry name" value="Sterol_Uptake_Regulator"/>
</dbReference>